<dbReference type="InterPro" id="IPR016186">
    <property type="entry name" value="C-type_lectin-like/link_sf"/>
</dbReference>
<dbReference type="PANTHER" id="PTHR45784">
    <property type="entry name" value="C-TYPE LECTIN DOMAIN FAMILY 20 MEMBER A-RELATED"/>
    <property type="match status" value="1"/>
</dbReference>
<evidence type="ECO:0000313" key="2">
    <source>
        <dbReference type="Ensembl" id="ENSORLP00020030801.1"/>
    </source>
</evidence>
<dbReference type="Gene3D" id="3.10.100.10">
    <property type="entry name" value="Mannose-Binding Protein A, subunit A"/>
    <property type="match status" value="1"/>
</dbReference>
<dbReference type="PROSITE" id="PS50041">
    <property type="entry name" value="C_TYPE_LECTIN_2"/>
    <property type="match status" value="1"/>
</dbReference>
<reference key="1">
    <citation type="journal article" date="2007" name="Nature">
        <title>The medaka draft genome and insights into vertebrate genome evolution.</title>
        <authorList>
            <person name="Kasahara M."/>
            <person name="Naruse K."/>
            <person name="Sasaki S."/>
            <person name="Nakatani Y."/>
            <person name="Qu W."/>
            <person name="Ahsan B."/>
            <person name="Yamada T."/>
            <person name="Nagayasu Y."/>
            <person name="Doi K."/>
            <person name="Kasai Y."/>
            <person name="Jindo T."/>
            <person name="Kobayashi D."/>
            <person name="Shimada A."/>
            <person name="Toyoda A."/>
            <person name="Kuroki Y."/>
            <person name="Fujiyama A."/>
            <person name="Sasaki T."/>
            <person name="Shimizu A."/>
            <person name="Asakawa S."/>
            <person name="Shimizu N."/>
            <person name="Hashimoto S."/>
            <person name="Yang J."/>
            <person name="Lee Y."/>
            <person name="Matsushima K."/>
            <person name="Sugano S."/>
            <person name="Sakaizumi M."/>
            <person name="Narita T."/>
            <person name="Ohishi K."/>
            <person name="Haga S."/>
            <person name="Ohta F."/>
            <person name="Nomoto H."/>
            <person name="Nogata K."/>
            <person name="Morishita T."/>
            <person name="Endo T."/>
            <person name="Shin-I T."/>
            <person name="Takeda H."/>
            <person name="Morishita S."/>
            <person name="Kohara Y."/>
        </authorList>
    </citation>
    <scope>NUCLEOTIDE SEQUENCE [LARGE SCALE GENOMIC DNA]</scope>
    <source>
        <strain>Hd-rR</strain>
    </source>
</reference>
<dbReference type="Ensembl" id="ENSORLT00020022223.1">
    <property type="protein sequence ID" value="ENSORLP00020030801.1"/>
    <property type="gene ID" value="ENSORLG00020015474.1"/>
</dbReference>
<proteinExistence type="predicted"/>
<dbReference type="InterPro" id="IPR016187">
    <property type="entry name" value="CTDL_fold"/>
</dbReference>
<reference evidence="2 3" key="2">
    <citation type="submission" date="2017-04" db="EMBL/GenBank/DDBJ databases">
        <title>CpG methylation of centromeres and impact of large insertions on vertebrate speciation.</title>
        <authorList>
            <person name="Ichikawa K."/>
            <person name="Yoshimura J."/>
            <person name="Morishita S."/>
        </authorList>
    </citation>
    <scope>NUCLEOTIDE SEQUENCE</scope>
    <source>
        <strain evidence="2 3">HNI</strain>
    </source>
</reference>
<dbReference type="SUPFAM" id="SSF56436">
    <property type="entry name" value="C-type lectin-like"/>
    <property type="match status" value="1"/>
</dbReference>
<dbReference type="PANTHER" id="PTHR45784:SF3">
    <property type="entry name" value="C-TYPE LECTIN DOMAIN FAMILY 4 MEMBER K-LIKE-RELATED"/>
    <property type="match status" value="1"/>
</dbReference>
<organism evidence="2 3">
    <name type="scientific">Oryzias latipes</name>
    <name type="common">Japanese rice fish</name>
    <name type="synonym">Japanese killifish</name>
    <dbReference type="NCBI Taxonomy" id="8090"/>
    <lineage>
        <taxon>Eukaryota</taxon>
        <taxon>Metazoa</taxon>
        <taxon>Chordata</taxon>
        <taxon>Craniata</taxon>
        <taxon>Vertebrata</taxon>
        <taxon>Euteleostomi</taxon>
        <taxon>Actinopterygii</taxon>
        <taxon>Neopterygii</taxon>
        <taxon>Teleostei</taxon>
        <taxon>Neoteleostei</taxon>
        <taxon>Acanthomorphata</taxon>
        <taxon>Ovalentaria</taxon>
        <taxon>Atherinomorphae</taxon>
        <taxon>Beloniformes</taxon>
        <taxon>Adrianichthyidae</taxon>
        <taxon>Oryziinae</taxon>
        <taxon>Oryzias</taxon>
    </lineage>
</organism>
<dbReference type="Proteomes" id="UP000265180">
    <property type="component" value="Chromosome 18"/>
</dbReference>
<dbReference type="AlphaFoldDB" id="A0A3P9MCQ7"/>
<reference evidence="2" key="3">
    <citation type="submission" date="2025-08" db="UniProtKB">
        <authorList>
            <consortium name="Ensembl"/>
        </authorList>
    </citation>
    <scope>IDENTIFICATION</scope>
    <source>
        <strain evidence="2">HNI</strain>
    </source>
</reference>
<dbReference type="Pfam" id="PF00059">
    <property type="entry name" value="Lectin_C"/>
    <property type="match status" value="1"/>
</dbReference>
<reference evidence="2" key="4">
    <citation type="submission" date="2025-09" db="UniProtKB">
        <authorList>
            <consortium name="Ensembl"/>
        </authorList>
    </citation>
    <scope>IDENTIFICATION</scope>
    <source>
        <strain evidence="2">HNI</strain>
    </source>
</reference>
<dbReference type="InterPro" id="IPR001304">
    <property type="entry name" value="C-type_lectin-like"/>
</dbReference>
<protein>
    <recommendedName>
        <fullName evidence="1">C-type lectin domain-containing protein</fullName>
    </recommendedName>
</protein>
<evidence type="ECO:0000313" key="3">
    <source>
        <dbReference type="Proteomes" id="UP000265180"/>
    </source>
</evidence>
<evidence type="ECO:0000259" key="1">
    <source>
        <dbReference type="PROSITE" id="PS50041"/>
    </source>
</evidence>
<accession>A0A3P9MCQ7</accession>
<feature type="domain" description="C-type lectin" evidence="1">
    <location>
        <begin position="60"/>
        <end position="159"/>
    </location>
</feature>
<sequence>MANLKPKAGWAGSSKFVWHSTGPYGKETHLPLTDYLFGMSGLGTSWGCPLVLGTEKRPQYVFVNEIMNWSSAQRHCKQNFTDLATVRDDTDWQTIYNVVPFYQNLWMGLYRDSNISWSDGSNFSFYQTPLNLLLQPGVVKLQPRLRQELQPRCSQKTPFTPLL</sequence>
<name>A0A3P9MCQ7_ORYLA</name>